<dbReference type="GO" id="GO:0015689">
    <property type="term" value="P:molybdate ion transport"/>
    <property type="evidence" value="ECO:0007669"/>
    <property type="project" value="InterPro"/>
</dbReference>
<evidence type="ECO:0000256" key="3">
    <source>
        <dbReference type="ARBA" id="ARBA00022729"/>
    </source>
</evidence>
<dbReference type="GO" id="GO:0030973">
    <property type="term" value="F:molybdate ion binding"/>
    <property type="evidence" value="ECO:0007669"/>
    <property type="project" value="InterPro"/>
</dbReference>
<evidence type="ECO:0000256" key="1">
    <source>
        <dbReference type="ARBA" id="ARBA00022505"/>
    </source>
</evidence>
<dbReference type="PIRSF" id="PIRSF004846">
    <property type="entry name" value="ModA"/>
    <property type="match status" value="1"/>
</dbReference>
<dbReference type="EMBL" id="UOFO01000110">
    <property type="protein sequence ID" value="VAW87098.1"/>
    <property type="molecule type" value="Genomic_DNA"/>
</dbReference>
<dbReference type="GO" id="GO:0046872">
    <property type="term" value="F:metal ion binding"/>
    <property type="evidence" value="ECO:0007669"/>
    <property type="project" value="UniProtKB-KW"/>
</dbReference>
<sequence>MIKNVSFISLIVTLLIVTGQVAASEKLTIAAASDLRYALTDIIALYKKDHPEQVVEVVFGSSGKMTNQIMNGAPYDVFFSADISYPEKLHTAGFTAGKVTAYALGRIVLWSHKKDASQLKLEDFLDASIKRIAIANPIHAPYGVRAKEALQAAGLWDAVQHKLVFGENIARTAQMIESEAADVGIIALSLALFPGLTRHGYRLIDDHLHHPLTQAYVVTQYGEANKAALAFVRFMEKEPVHTIMKQYGFSFPKKPAKGSLFNEKMFVN</sequence>
<dbReference type="NCBIfam" id="TIGR01256">
    <property type="entry name" value="modA"/>
    <property type="match status" value="1"/>
</dbReference>
<proteinExistence type="predicted"/>
<dbReference type="Pfam" id="PF13531">
    <property type="entry name" value="SBP_bac_11"/>
    <property type="match status" value="1"/>
</dbReference>
<name>A0A3B0Z1F8_9ZZZZ</name>
<dbReference type="SUPFAM" id="SSF53850">
    <property type="entry name" value="Periplasmic binding protein-like II"/>
    <property type="match status" value="1"/>
</dbReference>
<dbReference type="Gene3D" id="3.40.190.10">
    <property type="entry name" value="Periplasmic binding protein-like II"/>
    <property type="match status" value="2"/>
</dbReference>
<keyword evidence="1" id="KW-0500">Molybdenum</keyword>
<dbReference type="InterPro" id="IPR005950">
    <property type="entry name" value="ModA"/>
</dbReference>
<dbReference type="PANTHER" id="PTHR30632">
    <property type="entry name" value="MOLYBDATE-BINDING PERIPLASMIC PROTEIN"/>
    <property type="match status" value="1"/>
</dbReference>
<organism evidence="4">
    <name type="scientific">hydrothermal vent metagenome</name>
    <dbReference type="NCBI Taxonomy" id="652676"/>
    <lineage>
        <taxon>unclassified sequences</taxon>
        <taxon>metagenomes</taxon>
        <taxon>ecological metagenomes</taxon>
    </lineage>
</organism>
<dbReference type="CDD" id="cd13539">
    <property type="entry name" value="PBP2_AvModA"/>
    <property type="match status" value="1"/>
</dbReference>
<evidence type="ECO:0000256" key="2">
    <source>
        <dbReference type="ARBA" id="ARBA00022723"/>
    </source>
</evidence>
<dbReference type="InterPro" id="IPR050682">
    <property type="entry name" value="ModA/WtpA"/>
</dbReference>
<protein>
    <submittedName>
        <fullName evidence="4">Molybdenum ABC transporter, substrate-binding protein ModA</fullName>
    </submittedName>
</protein>
<dbReference type="AlphaFoldDB" id="A0A3B0Z1F8"/>
<dbReference type="FunFam" id="3.40.190.10:FF:000035">
    <property type="entry name" value="Molybdate ABC transporter substrate-binding protein"/>
    <property type="match status" value="1"/>
</dbReference>
<dbReference type="PANTHER" id="PTHR30632:SF14">
    <property type="entry name" value="TUNGSTATE_MOLYBDATE_CHROMATE-BINDING PROTEIN MODA"/>
    <property type="match status" value="1"/>
</dbReference>
<keyword evidence="2" id="KW-0479">Metal-binding</keyword>
<gene>
    <name evidence="4" type="ORF">MNBD_GAMMA16-2077</name>
</gene>
<accession>A0A3B0Z1F8</accession>
<evidence type="ECO:0000313" key="4">
    <source>
        <dbReference type="EMBL" id="VAW87098.1"/>
    </source>
</evidence>
<dbReference type="InterPro" id="IPR044084">
    <property type="entry name" value="AvModA-like_subst-bd"/>
</dbReference>
<keyword evidence="3" id="KW-0732">Signal</keyword>
<reference evidence="4" key="1">
    <citation type="submission" date="2018-06" db="EMBL/GenBank/DDBJ databases">
        <authorList>
            <person name="Zhirakovskaya E."/>
        </authorList>
    </citation>
    <scope>NUCLEOTIDE SEQUENCE</scope>
</reference>